<sequence>MNSHDHASSIKQKVALSPEKLKRTVDYTDFEFETTEQVPTLTSIVGQERGRAVMNFGLNVHKVGYNIYVSGIAGTGKTTFTKSIVKEFAEKDTELFDWCYVHNFEDNYKPKALQLPVGMGRSLKEDMEKLIHDLKIDIPKAFSEESYEKEKGSIIRKYKEKSNQVFEQINDIAKQYGFVVRQSGTGILTIPIVDGSPINEEEYQKLSGEQLKDMNQKSSALQERVLDYTSELRNIEKEAKETIEELDKDVALTAAGFHIEELKKKYKKCTDVITYFEEVQTDILKNINDFVQDEKESNTNPLGKILPQKENNIHSKYGINLLVDNSETKGAPVITADNPTYYHLIGKVEYESRMGVMSTNFSKIKPGFLHYANGGYIIFQAKDIFTKSFAWEGLKRALLHQQLQIENIGEHSGLLTTTSIHPEPIPLDVKVIIIGNLHLYQLLYHYDEDFRKLFKMKADFDVEMDSNLENMTRLASFIHTHCKDHQLLHFDRTAVAKIVEFSTRLAGHQNKLSTRFNQQVEIIYEADAWANMMDDEIVSAKHVIKAIEEKNYRNNLYKEKLQESMIEGTLLIDTDGRKVGQVNGLAVYNLGQYSFGTPSRITATTFVGQNGIINIERESKMSGNIHNKGVYILGGYLGQKFAQGYPLALTAHLAFEQSYGGVDGDSASSTELYALLSSLADVPIDQGLAVTGSVNQKGEIQPIGGVNEKIEGFYEVCKNKGLTGKQGVLIPHQNVRNLMLKDEVIDAVKADTFHIYAVKTVEEGIETLTGIPAGERNEFGAYEENTLYKKVADKLHHFNKISKKEDKIE</sequence>
<dbReference type="InterPro" id="IPR014721">
    <property type="entry name" value="Ribsml_uS5_D2-typ_fold_subgr"/>
</dbReference>
<dbReference type="RefSeq" id="WP_110396159.1">
    <property type="nucleotide sequence ID" value="NZ_JBHUHB010000001.1"/>
</dbReference>
<organism evidence="5 6">
    <name type="scientific">Pseudogracilibacillus auburnensis</name>
    <dbReference type="NCBI Taxonomy" id="1494959"/>
    <lineage>
        <taxon>Bacteria</taxon>
        <taxon>Bacillati</taxon>
        <taxon>Bacillota</taxon>
        <taxon>Bacilli</taxon>
        <taxon>Bacillales</taxon>
        <taxon>Bacillaceae</taxon>
        <taxon>Pseudogracilibacillus</taxon>
    </lineage>
</organism>
<dbReference type="SUPFAM" id="SSF52540">
    <property type="entry name" value="P-loop containing nucleoside triphosphate hydrolases"/>
    <property type="match status" value="2"/>
</dbReference>
<feature type="active site" evidence="2">
    <location>
        <position position="666"/>
    </location>
</feature>
<dbReference type="PROSITE" id="PS51786">
    <property type="entry name" value="LON_PROTEOLYTIC"/>
    <property type="match status" value="1"/>
</dbReference>
<evidence type="ECO:0000313" key="6">
    <source>
        <dbReference type="Proteomes" id="UP000247978"/>
    </source>
</evidence>
<dbReference type="SUPFAM" id="SSF54211">
    <property type="entry name" value="Ribosomal protein S5 domain 2-like"/>
    <property type="match status" value="1"/>
</dbReference>
<dbReference type="GO" id="GO:0005524">
    <property type="term" value="F:ATP binding"/>
    <property type="evidence" value="ECO:0007669"/>
    <property type="project" value="InterPro"/>
</dbReference>
<dbReference type="InterPro" id="IPR027065">
    <property type="entry name" value="Lon_Prtase"/>
</dbReference>
<evidence type="ECO:0000256" key="3">
    <source>
        <dbReference type="SAM" id="Coils"/>
    </source>
</evidence>
<dbReference type="Pfam" id="PF20437">
    <property type="entry name" value="LonC_helical"/>
    <property type="match status" value="1"/>
</dbReference>
<dbReference type="GO" id="GO:0006508">
    <property type="term" value="P:proteolysis"/>
    <property type="evidence" value="ECO:0007669"/>
    <property type="project" value="UniProtKB-KW"/>
</dbReference>
<dbReference type="EC" id="3.4.21.53" evidence="2"/>
<protein>
    <recommendedName>
        <fullName evidence="2">endopeptidase La</fullName>
        <ecNumber evidence="2">3.4.21.53</ecNumber>
    </recommendedName>
</protein>
<dbReference type="PRINTS" id="PR00830">
    <property type="entry name" value="ENDOLAPTASE"/>
</dbReference>
<dbReference type="GO" id="GO:0004252">
    <property type="term" value="F:serine-type endopeptidase activity"/>
    <property type="evidence" value="ECO:0007669"/>
    <property type="project" value="UniProtKB-UniRule"/>
</dbReference>
<reference evidence="5 6" key="1">
    <citation type="submission" date="2018-05" db="EMBL/GenBank/DDBJ databases">
        <title>Genomic Encyclopedia of Type Strains, Phase IV (KMG-IV): sequencing the most valuable type-strain genomes for metagenomic binning, comparative biology and taxonomic classification.</title>
        <authorList>
            <person name="Goeker M."/>
        </authorList>
    </citation>
    <scope>NUCLEOTIDE SEQUENCE [LARGE SCALE GENOMIC DNA]</scope>
    <source>
        <strain evidence="5 6">DSM 28556</strain>
    </source>
</reference>
<feature type="coiled-coil region" evidence="3">
    <location>
        <begin position="211"/>
        <end position="252"/>
    </location>
</feature>
<comment type="caution">
    <text evidence="5">The sequence shown here is derived from an EMBL/GenBank/DDBJ whole genome shotgun (WGS) entry which is preliminary data.</text>
</comment>
<dbReference type="InterPro" id="IPR041699">
    <property type="entry name" value="AAA_32"/>
</dbReference>
<dbReference type="Gene3D" id="3.30.230.10">
    <property type="match status" value="1"/>
</dbReference>
<dbReference type="Gene3D" id="1.10.8.60">
    <property type="match status" value="1"/>
</dbReference>
<dbReference type="Proteomes" id="UP000247978">
    <property type="component" value="Unassembled WGS sequence"/>
</dbReference>
<feature type="domain" description="Lon proteolytic" evidence="4">
    <location>
        <begin position="576"/>
        <end position="771"/>
    </location>
</feature>
<proteinExistence type="inferred from homology"/>
<dbReference type="GO" id="GO:0004176">
    <property type="term" value="F:ATP-dependent peptidase activity"/>
    <property type="evidence" value="ECO:0007669"/>
    <property type="project" value="UniProtKB-UniRule"/>
</dbReference>
<keyword evidence="1 2" id="KW-0645">Protease</keyword>
<keyword evidence="3" id="KW-0175">Coiled coil</keyword>
<evidence type="ECO:0000313" key="5">
    <source>
        <dbReference type="EMBL" id="PXW85235.1"/>
    </source>
</evidence>
<evidence type="ECO:0000256" key="2">
    <source>
        <dbReference type="PROSITE-ProRule" id="PRU01122"/>
    </source>
</evidence>
<dbReference type="InterPro" id="IPR020568">
    <property type="entry name" value="Ribosomal_Su5_D2-typ_SF"/>
</dbReference>
<name>A0A2V3VZ35_9BACI</name>
<evidence type="ECO:0000256" key="1">
    <source>
        <dbReference type="ARBA" id="ARBA00022670"/>
    </source>
</evidence>
<dbReference type="Gene3D" id="3.40.50.300">
    <property type="entry name" value="P-loop containing nucleotide triphosphate hydrolases"/>
    <property type="match status" value="2"/>
</dbReference>
<dbReference type="Pfam" id="PF13654">
    <property type="entry name" value="AAA_32"/>
    <property type="match status" value="1"/>
</dbReference>
<dbReference type="OrthoDB" id="9758568at2"/>
<dbReference type="AlphaFoldDB" id="A0A2V3VZ35"/>
<dbReference type="InterPro" id="IPR046844">
    <property type="entry name" value="Lon-like_helical"/>
</dbReference>
<dbReference type="Pfam" id="PF20436">
    <property type="entry name" value="LonB_AAA-LID"/>
    <property type="match status" value="1"/>
</dbReference>
<comment type="catalytic activity">
    <reaction evidence="2">
        <text>Hydrolysis of proteins in presence of ATP.</text>
        <dbReference type="EC" id="3.4.21.53"/>
    </reaction>
</comment>
<keyword evidence="6" id="KW-1185">Reference proteome</keyword>
<comment type="similarity">
    <text evidence="2">Belongs to the peptidase S16 family.</text>
</comment>
<evidence type="ECO:0000259" key="4">
    <source>
        <dbReference type="PROSITE" id="PS51786"/>
    </source>
</evidence>
<gene>
    <name evidence="5" type="ORF">DFR56_1111</name>
</gene>
<dbReference type="InterPro" id="IPR008269">
    <property type="entry name" value="Lon_proteolytic"/>
</dbReference>
<dbReference type="EMBL" id="QJJQ01000011">
    <property type="protein sequence ID" value="PXW85235.1"/>
    <property type="molecule type" value="Genomic_DNA"/>
</dbReference>
<accession>A0A2V3VZ35</accession>
<dbReference type="Pfam" id="PF05362">
    <property type="entry name" value="Lon_C"/>
    <property type="match status" value="1"/>
</dbReference>
<dbReference type="GO" id="GO:0030163">
    <property type="term" value="P:protein catabolic process"/>
    <property type="evidence" value="ECO:0007669"/>
    <property type="project" value="InterPro"/>
</dbReference>
<dbReference type="InterPro" id="IPR027417">
    <property type="entry name" value="P-loop_NTPase"/>
</dbReference>
<keyword evidence="2" id="KW-0378">Hydrolase</keyword>
<dbReference type="PANTHER" id="PTHR10046">
    <property type="entry name" value="ATP DEPENDENT LON PROTEASE FAMILY MEMBER"/>
    <property type="match status" value="1"/>
</dbReference>
<dbReference type="InterPro" id="IPR046843">
    <property type="entry name" value="LonB_AAA-LID"/>
</dbReference>
<keyword evidence="2" id="KW-0720">Serine protease</keyword>
<feature type="active site" evidence="2">
    <location>
        <position position="709"/>
    </location>
</feature>